<sequence length="71" mass="8533">MSNFENQSLKESEILDNIIIEFLPRTNRNCQILFEFSEKLNKIEDKDNETKFNQINGFLLLVQERELKKKI</sequence>
<evidence type="ECO:0000313" key="2">
    <source>
        <dbReference type="Proteomes" id="UP000789901"/>
    </source>
</evidence>
<dbReference type="EMBL" id="CAJVQB010006992">
    <property type="protein sequence ID" value="CAG8695231.1"/>
    <property type="molecule type" value="Genomic_DNA"/>
</dbReference>
<gene>
    <name evidence="1" type="ORF">GMARGA_LOCUS11768</name>
</gene>
<keyword evidence="2" id="KW-1185">Reference proteome</keyword>
<comment type="caution">
    <text evidence="1">The sequence shown here is derived from an EMBL/GenBank/DDBJ whole genome shotgun (WGS) entry which is preliminary data.</text>
</comment>
<protein>
    <submittedName>
        <fullName evidence="1">25608_t:CDS:1</fullName>
    </submittedName>
</protein>
<accession>A0ABN7UX66</accession>
<organism evidence="1 2">
    <name type="scientific">Gigaspora margarita</name>
    <dbReference type="NCBI Taxonomy" id="4874"/>
    <lineage>
        <taxon>Eukaryota</taxon>
        <taxon>Fungi</taxon>
        <taxon>Fungi incertae sedis</taxon>
        <taxon>Mucoromycota</taxon>
        <taxon>Glomeromycotina</taxon>
        <taxon>Glomeromycetes</taxon>
        <taxon>Diversisporales</taxon>
        <taxon>Gigasporaceae</taxon>
        <taxon>Gigaspora</taxon>
    </lineage>
</organism>
<proteinExistence type="predicted"/>
<dbReference type="Proteomes" id="UP000789901">
    <property type="component" value="Unassembled WGS sequence"/>
</dbReference>
<reference evidence="1 2" key="1">
    <citation type="submission" date="2021-06" db="EMBL/GenBank/DDBJ databases">
        <authorList>
            <person name="Kallberg Y."/>
            <person name="Tangrot J."/>
            <person name="Rosling A."/>
        </authorList>
    </citation>
    <scope>NUCLEOTIDE SEQUENCE [LARGE SCALE GENOMIC DNA]</scope>
    <source>
        <strain evidence="1 2">120-4 pot B 10/14</strain>
    </source>
</reference>
<evidence type="ECO:0000313" key="1">
    <source>
        <dbReference type="EMBL" id="CAG8695231.1"/>
    </source>
</evidence>
<name>A0ABN7UX66_GIGMA</name>